<dbReference type="InterPro" id="IPR017896">
    <property type="entry name" value="4Fe4S_Fe-S-bd"/>
</dbReference>
<feature type="transmembrane region" description="Helical" evidence="7">
    <location>
        <begin position="12"/>
        <end position="29"/>
    </location>
</feature>
<feature type="transmembrane region" description="Helical" evidence="7">
    <location>
        <begin position="131"/>
        <end position="151"/>
    </location>
</feature>
<dbReference type="Pfam" id="PF13187">
    <property type="entry name" value="Fer4_9"/>
    <property type="match status" value="1"/>
</dbReference>
<keyword evidence="7" id="KW-1133">Transmembrane helix</keyword>
<feature type="transmembrane region" description="Helical" evidence="7">
    <location>
        <begin position="92"/>
        <end position="111"/>
    </location>
</feature>
<evidence type="ECO:0000256" key="1">
    <source>
        <dbReference type="ARBA" id="ARBA00022448"/>
    </source>
</evidence>
<evidence type="ECO:0000313" key="9">
    <source>
        <dbReference type="EMBL" id="GAK55713.1"/>
    </source>
</evidence>
<name>A0A081BTQ8_VECG1</name>
<keyword evidence="6" id="KW-0411">Iron-sulfur</keyword>
<keyword evidence="4" id="KW-0249">Electron transport</keyword>
<keyword evidence="2" id="KW-0004">4Fe-4S</keyword>
<keyword evidence="5" id="KW-0408">Iron</keyword>
<organism evidence="9">
    <name type="scientific">Vecturithrix granuli</name>
    <dbReference type="NCBI Taxonomy" id="1499967"/>
    <lineage>
        <taxon>Bacteria</taxon>
        <taxon>Candidatus Moduliflexota</taxon>
        <taxon>Candidatus Vecturitrichia</taxon>
        <taxon>Candidatus Vecturitrichales</taxon>
        <taxon>Candidatus Vecturitrichaceae</taxon>
        <taxon>Candidatus Vecturithrix</taxon>
    </lineage>
</organism>
<feature type="domain" description="4Fe-4S ferredoxin-type" evidence="8">
    <location>
        <begin position="181"/>
        <end position="209"/>
    </location>
</feature>
<dbReference type="GO" id="GO:0051539">
    <property type="term" value="F:4 iron, 4 sulfur cluster binding"/>
    <property type="evidence" value="ECO:0007669"/>
    <property type="project" value="UniProtKB-KW"/>
</dbReference>
<reference evidence="9" key="1">
    <citation type="journal article" date="2015" name="PeerJ">
        <title>First genomic representation of candidate bacterial phylum KSB3 points to enhanced environmental sensing as a trigger of wastewater bulking.</title>
        <authorList>
            <person name="Sekiguchi Y."/>
            <person name="Ohashi A."/>
            <person name="Parks D.H."/>
            <person name="Yamauchi T."/>
            <person name="Tyson G.W."/>
            <person name="Hugenholtz P."/>
        </authorList>
    </citation>
    <scope>NUCLEOTIDE SEQUENCE [LARGE SCALE GENOMIC DNA]</scope>
</reference>
<dbReference type="STRING" id="1499967.U27_02671"/>
<protein>
    <submittedName>
        <fullName evidence="9">4Fe-4S ferredoxin iron-sulfur binding domain protein</fullName>
    </submittedName>
</protein>
<dbReference type="AlphaFoldDB" id="A0A081BTQ8"/>
<keyword evidence="1" id="KW-0813">Transport</keyword>
<keyword evidence="10" id="KW-1185">Reference proteome</keyword>
<evidence type="ECO:0000256" key="5">
    <source>
        <dbReference type="ARBA" id="ARBA00023004"/>
    </source>
</evidence>
<dbReference type="PROSITE" id="PS51379">
    <property type="entry name" value="4FE4S_FER_2"/>
    <property type="match status" value="2"/>
</dbReference>
<dbReference type="SUPFAM" id="SSF54862">
    <property type="entry name" value="4Fe-4S ferredoxins"/>
    <property type="match status" value="1"/>
</dbReference>
<feature type="transmembrane region" description="Helical" evidence="7">
    <location>
        <begin position="35"/>
        <end position="56"/>
    </location>
</feature>
<dbReference type="PROSITE" id="PS00198">
    <property type="entry name" value="4FE4S_FER_1"/>
    <property type="match status" value="2"/>
</dbReference>
<keyword evidence="7" id="KW-0472">Membrane</keyword>
<evidence type="ECO:0000256" key="4">
    <source>
        <dbReference type="ARBA" id="ARBA00022982"/>
    </source>
</evidence>
<dbReference type="InterPro" id="IPR017900">
    <property type="entry name" value="4Fe4S_Fe_S_CS"/>
</dbReference>
<keyword evidence="3" id="KW-0479">Metal-binding</keyword>
<evidence type="ECO:0000256" key="2">
    <source>
        <dbReference type="ARBA" id="ARBA00022485"/>
    </source>
</evidence>
<evidence type="ECO:0000313" key="10">
    <source>
        <dbReference type="Proteomes" id="UP000030661"/>
    </source>
</evidence>
<evidence type="ECO:0000256" key="3">
    <source>
        <dbReference type="ARBA" id="ARBA00022723"/>
    </source>
</evidence>
<dbReference type="Gene3D" id="3.30.70.20">
    <property type="match status" value="1"/>
</dbReference>
<evidence type="ECO:0000256" key="6">
    <source>
        <dbReference type="ARBA" id="ARBA00023014"/>
    </source>
</evidence>
<gene>
    <name evidence="9" type="ORF">U27_02671</name>
</gene>
<proteinExistence type="predicted"/>
<keyword evidence="7" id="KW-0812">Transmembrane</keyword>
<feature type="domain" description="4Fe-4S ferredoxin-type" evidence="8">
    <location>
        <begin position="211"/>
        <end position="240"/>
    </location>
</feature>
<evidence type="ECO:0000256" key="7">
    <source>
        <dbReference type="SAM" id="Phobius"/>
    </source>
</evidence>
<dbReference type="GO" id="GO:0046872">
    <property type="term" value="F:metal ion binding"/>
    <property type="evidence" value="ECO:0007669"/>
    <property type="project" value="UniProtKB-KW"/>
</dbReference>
<dbReference type="EMBL" id="DF820464">
    <property type="protein sequence ID" value="GAK55713.1"/>
    <property type="molecule type" value="Genomic_DNA"/>
</dbReference>
<sequence>MKIVRIRRGVLFWFFLLTPILQFYISPYIPIKAALVGGIAISIFVFLSLFVVGIFFGRAPCGWIMPCGGFQETCFYINDKKIFAGKKDRIKYVIWALWFTALLVILLSQIGKLHIDLWFALDHGISVSQPLYYIPYYLVLIILFSLCMGLGKRALCHYGCWIAPFMIFGRKLGNTLRLPGLRLKADQLKCTDCQTCNKVCPMGIDVSSLVKSGKMEHSECILCAECSNACPAQVMRFTFTRYECNRS</sequence>
<dbReference type="PANTHER" id="PTHR30176">
    <property type="entry name" value="FERREDOXIN-TYPE PROTEIN NAPH"/>
    <property type="match status" value="1"/>
</dbReference>
<dbReference type="Proteomes" id="UP000030661">
    <property type="component" value="Unassembled WGS sequence"/>
</dbReference>
<dbReference type="GO" id="GO:0005886">
    <property type="term" value="C:plasma membrane"/>
    <property type="evidence" value="ECO:0007669"/>
    <property type="project" value="TreeGrafter"/>
</dbReference>
<dbReference type="PANTHER" id="PTHR30176:SF3">
    <property type="entry name" value="FERREDOXIN-TYPE PROTEIN NAPH"/>
    <property type="match status" value="1"/>
</dbReference>
<dbReference type="HOGENOM" id="CLU_076047_0_0_0"/>
<accession>A0A081BTQ8</accession>
<dbReference type="InterPro" id="IPR051684">
    <property type="entry name" value="Electron_Trans/Redox"/>
</dbReference>
<evidence type="ECO:0000259" key="8">
    <source>
        <dbReference type="PROSITE" id="PS51379"/>
    </source>
</evidence>